<keyword evidence="2" id="KW-0067">ATP-binding</keyword>
<dbReference type="PANTHER" id="PTHR16305:SF28">
    <property type="entry name" value="GUANYLATE CYCLASE DOMAIN-CONTAINING PROTEIN"/>
    <property type="match status" value="1"/>
</dbReference>
<dbReference type="AlphaFoldDB" id="A0A498Q8I6"/>
<accession>A0A498Q8I6</accession>
<gene>
    <name evidence="4" type="ORF">LAUMK136_03339</name>
</gene>
<feature type="signal peptide" evidence="3">
    <location>
        <begin position="1"/>
        <end position="20"/>
    </location>
</feature>
<dbReference type="EMBL" id="UPHP01000085">
    <property type="protein sequence ID" value="VBA40110.1"/>
    <property type="molecule type" value="Genomic_DNA"/>
</dbReference>
<keyword evidence="3" id="KW-0732">Signal</keyword>
<dbReference type="Proteomes" id="UP000273307">
    <property type="component" value="Unassembled WGS sequence"/>
</dbReference>
<dbReference type="GO" id="GO:0005737">
    <property type="term" value="C:cytoplasm"/>
    <property type="evidence" value="ECO:0007669"/>
    <property type="project" value="TreeGrafter"/>
</dbReference>
<protein>
    <submittedName>
        <fullName evidence="4">Uncharacterized protein</fullName>
    </submittedName>
</protein>
<name>A0A498Q8I6_9MYCO</name>
<proteinExistence type="predicted"/>
<dbReference type="GO" id="GO:0005524">
    <property type="term" value="F:ATP binding"/>
    <property type="evidence" value="ECO:0007669"/>
    <property type="project" value="UniProtKB-KW"/>
</dbReference>
<dbReference type="OrthoDB" id="5476461at2"/>
<organism evidence="4 5">
    <name type="scientific">Mycobacterium attenuatum</name>
    <dbReference type="NCBI Taxonomy" id="2341086"/>
    <lineage>
        <taxon>Bacteria</taxon>
        <taxon>Bacillati</taxon>
        <taxon>Actinomycetota</taxon>
        <taxon>Actinomycetes</taxon>
        <taxon>Mycobacteriales</taxon>
        <taxon>Mycobacteriaceae</taxon>
        <taxon>Mycobacterium</taxon>
    </lineage>
</organism>
<evidence type="ECO:0000256" key="2">
    <source>
        <dbReference type="ARBA" id="ARBA00022840"/>
    </source>
</evidence>
<evidence type="ECO:0000313" key="4">
    <source>
        <dbReference type="EMBL" id="VBA40110.1"/>
    </source>
</evidence>
<dbReference type="PANTHER" id="PTHR16305">
    <property type="entry name" value="TESTICULAR SOLUBLE ADENYLYL CYCLASE"/>
    <property type="match status" value="1"/>
</dbReference>
<evidence type="ECO:0000256" key="3">
    <source>
        <dbReference type="SAM" id="SignalP"/>
    </source>
</evidence>
<keyword evidence="1" id="KW-0547">Nucleotide-binding</keyword>
<evidence type="ECO:0000256" key="1">
    <source>
        <dbReference type="ARBA" id="ARBA00022741"/>
    </source>
</evidence>
<keyword evidence="5" id="KW-1185">Reference proteome</keyword>
<reference evidence="4 5" key="1">
    <citation type="submission" date="2018-09" db="EMBL/GenBank/DDBJ databases">
        <authorList>
            <person name="Tagini F."/>
        </authorList>
    </citation>
    <scope>NUCLEOTIDE SEQUENCE [LARGE SCALE GENOMIC DNA]</scope>
    <source>
        <strain evidence="4 5">MK136</strain>
    </source>
</reference>
<sequence>MALCCVVTWGLSRAGLGASAASITLAALNDTGSATLIGERLGGDRSVAELTATIRARAAGNPLLAEELVRDLAERGVLSGDPGAYTCHADVGDVTVAATLQTTIAARIDRLGPQAKRVLCVAAVIGSRFGGDLLALLCVDVAPRGLLDTELIDRVTFGAREEYAFRHPLIRMVATSHSSSPTALGYTGGWLPPSRSASRDRSVRMRR</sequence>
<evidence type="ECO:0000313" key="5">
    <source>
        <dbReference type="Proteomes" id="UP000273307"/>
    </source>
</evidence>
<feature type="chain" id="PRO_5019723508" evidence="3">
    <location>
        <begin position="21"/>
        <end position="207"/>
    </location>
</feature>
<dbReference type="RefSeq" id="WP_122525720.1">
    <property type="nucleotide sequence ID" value="NZ_UPHP01000085.1"/>
</dbReference>
<dbReference type="GO" id="GO:0004016">
    <property type="term" value="F:adenylate cyclase activity"/>
    <property type="evidence" value="ECO:0007669"/>
    <property type="project" value="TreeGrafter"/>
</dbReference>